<feature type="region of interest" description="Disordered" evidence="6">
    <location>
        <begin position="576"/>
        <end position="648"/>
    </location>
</feature>
<dbReference type="PROSITE" id="PS51123">
    <property type="entry name" value="OMPA_2"/>
    <property type="match status" value="1"/>
</dbReference>
<dbReference type="GO" id="GO:0009279">
    <property type="term" value="C:cell outer membrane"/>
    <property type="evidence" value="ECO:0007669"/>
    <property type="project" value="UniProtKB-SubCell"/>
</dbReference>
<dbReference type="InterPro" id="IPR028974">
    <property type="entry name" value="TSP_type-3_rpt"/>
</dbReference>
<proteinExistence type="predicted"/>
<feature type="domain" description="OmpA-like" evidence="8">
    <location>
        <begin position="493"/>
        <end position="611"/>
    </location>
</feature>
<evidence type="ECO:0000256" key="7">
    <source>
        <dbReference type="SAM" id="SignalP"/>
    </source>
</evidence>
<evidence type="ECO:0000259" key="8">
    <source>
        <dbReference type="PROSITE" id="PS51123"/>
    </source>
</evidence>
<dbReference type="GO" id="GO:0007155">
    <property type="term" value="P:cell adhesion"/>
    <property type="evidence" value="ECO:0007669"/>
    <property type="project" value="InterPro"/>
</dbReference>
<evidence type="ECO:0000313" key="9">
    <source>
        <dbReference type="EMBL" id="AKT43994.1"/>
    </source>
</evidence>
<feature type="signal peptide" evidence="7">
    <location>
        <begin position="1"/>
        <end position="27"/>
    </location>
</feature>
<evidence type="ECO:0000256" key="4">
    <source>
        <dbReference type="ARBA" id="ARBA00023237"/>
    </source>
</evidence>
<feature type="compositionally biased region" description="Pro residues" evidence="6">
    <location>
        <begin position="634"/>
        <end position="648"/>
    </location>
</feature>
<feature type="compositionally biased region" description="Low complexity" evidence="6">
    <location>
        <begin position="617"/>
        <end position="633"/>
    </location>
</feature>
<feature type="region of interest" description="Disordered" evidence="6">
    <location>
        <begin position="319"/>
        <end position="488"/>
    </location>
</feature>
<gene>
    <name evidence="9" type="ORF">CMC5_082320</name>
</gene>
<keyword evidence="4" id="KW-0998">Cell outer membrane</keyword>
<feature type="compositionally biased region" description="Basic and acidic residues" evidence="6">
    <location>
        <begin position="462"/>
        <end position="478"/>
    </location>
</feature>
<dbReference type="InterPro" id="IPR006664">
    <property type="entry name" value="OMP_bac"/>
</dbReference>
<feature type="chain" id="PRO_5005459932" evidence="7">
    <location>
        <begin position="28"/>
        <end position="648"/>
    </location>
</feature>
<dbReference type="InterPro" id="IPR006665">
    <property type="entry name" value="OmpA-like"/>
</dbReference>
<protein>
    <submittedName>
        <fullName evidence="9">Porin</fullName>
    </submittedName>
</protein>
<dbReference type="SUPFAM" id="SSF103088">
    <property type="entry name" value="OmpA-like"/>
    <property type="match status" value="1"/>
</dbReference>
<dbReference type="PRINTS" id="PR01021">
    <property type="entry name" value="OMPADOMAIN"/>
</dbReference>
<name>A0A0K1ET67_CHOCO</name>
<keyword evidence="3 5" id="KW-0472">Membrane</keyword>
<evidence type="ECO:0000256" key="2">
    <source>
        <dbReference type="ARBA" id="ARBA00022729"/>
    </source>
</evidence>
<dbReference type="SUPFAM" id="SSF103647">
    <property type="entry name" value="TSP type-3 repeat"/>
    <property type="match status" value="2"/>
</dbReference>
<dbReference type="AlphaFoldDB" id="A0A0K1ET67"/>
<sequence>MRSMTARWLRGGAALVALAAVSGTAAAQDAPAAGNGVALNRFNPAPAGDRMFGVASPDASSPNLDGGPGVNLMILGDYAHNPLVLRRESTGENLGGIVSHQLFLHLNASFVIWERLNLNVDVPFALYQGGNSPAADGLAFNSPGGAEIGDLRLGLRLRLLGEHFDPFQLAIGGYMWVPTGNGDAGSFVGEGSVRGMPMIIAGGRFSSVVWSAQVGADFRPGQIYAGVQQGISLNGGAGIGFLLDDEKRFQIGPEATISTVLQGEGPTKRNTNLELLLGARYRFAGMIEAGIGAGPGLTSGVGTPDFRAVASVAFAPEIKRPTDDRDKDGIKDVDDACPDTYGVADPDPKKNGCPPAPPDRDKDGILDAQDACPDEPGVDNVDPKKHGCPPPGDKDGDGILDDVDACIDTPGVPSNDPKLHGCPPPDRDGDGVPDADDACVDIPGLKTSDPATNGCPGDTDGDGIRDDKDACPEEKGKPNPDPSKNGCPVAVRVTEKEIVILQQVQFDTARATIKKVSDELLDEVAGVLKEHPEITVIEVQGHTDSRGNRAYNVKLSQDRSDSVKKALVKRGVEETRLRAKGYGPDEPIGDNATEDGRQQNRRVQFKIVEKKAKGDVQAPQTQPAGAAPAQAPAPQAPPGQPQPLLPQK</sequence>
<organism evidence="9 10">
    <name type="scientific">Chondromyces crocatus</name>
    <dbReference type="NCBI Taxonomy" id="52"/>
    <lineage>
        <taxon>Bacteria</taxon>
        <taxon>Pseudomonadati</taxon>
        <taxon>Myxococcota</taxon>
        <taxon>Polyangia</taxon>
        <taxon>Polyangiales</taxon>
        <taxon>Polyangiaceae</taxon>
        <taxon>Chondromyces</taxon>
    </lineage>
</organism>
<dbReference type="OrthoDB" id="9805566at2"/>
<evidence type="ECO:0000256" key="5">
    <source>
        <dbReference type="PROSITE-ProRule" id="PRU00473"/>
    </source>
</evidence>
<evidence type="ECO:0000256" key="6">
    <source>
        <dbReference type="SAM" id="MobiDB-lite"/>
    </source>
</evidence>
<evidence type="ECO:0000256" key="1">
    <source>
        <dbReference type="ARBA" id="ARBA00004442"/>
    </source>
</evidence>
<dbReference type="InterPro" id="IPR036737">
    <property type="entry name" value="OmpA-like_sf"/>
</dbReference>
<keyword evidence="2 7" id="KW-0732">Signal</keyword>
<feature type="compositionally biased region" description="Basic and acidic residues" evidence="6">
    <location>
        <begin position="319"/>
        <end position="334"/>
    </location>
</feature>
<reference evidence="9 10" key="1">
    <citation type="submission" date="2015-07" db="EMBL/GenBank/DDBJ databases">
        <title>Genome analysis of myxobacterium Chondromyces crocatus Cm c5 reveals a high potential for natural compound synthesis and the genetic basis for the loss of fruiting body formation.</title>
        <authorList>
            <person name="Zaburannyi N."/>
            <person name="Bunk B."/>
            <person name="Maier J."/>
            <person name="Overmann J."/>
            <person name="Mueller R."/>
        </authorList>
    </citation>
    <scope>NUCLEOTIDE SEQUENCE [LARGE SCALE GENOMIC DNA]</scope>
    <source>
        <strain evidence="9 10">Cm c5</strain>
    </source>
</reference>
<dbReference type="Proteomes" id="UP000067626">
    <property type="component" value="Chromosome"/>
</dbReference>
<evidence type="ECO:0000256" key="3">
    <source>
        <dbReference type="ARBA" id="ARBA00023136"/>
    </source>
</evidence>
<dbReference type="Pfam" id="PF02412">
    <property type="entry name" value="TSP_3"/>
    <property type="match status" value="1"/>
</dbReference>
<dbReference type="PANTHER" id="PTHR30329">
    <property type="entry name" value="STATOR ELEMENT OF FLAGELLAR MOTOR COMPLEX"/>
    <property type="match status" value="1"/>
</dbReference>
<dbReference type="GO" id="GO:0005509">
    <property type="term" value="F:calcium ion binding"/>
    <property type="evidence" value="ECO:0007669"/>
    <property type="project" value="InterPro"/>
</dbReference>
<evidence type="ECO:0000313" key="10">
    <source>
        <dbReference type="Proteomes" id="UP000067626"/>
    </source>
</evidence>
<dbReference type="InterPro" id="IPR050330">
    <property type="entry name" value="Bact_OuterMem_StrucFunc"/>
</dbReference>
<accession>A0A0K1ET67</accession>
<dbReference type="InterPro" id="IPR003367">
    <property type="entry name" value="Thrombospondin_3-like_rpt"/>
</dbReference>
<keyword evidence="10" id="KW-1185">Reference proteome</keyword>
<dbReference type="Pfam" id="PF00691">
    <property type="entry name" value="OmpA"/>
    <property type="match status" value="1"/>
</dbReference>
<dbReference type="PANTHER" id="PTHR30329:SF21">
    <property type="entry name" value="LIPOPROTEIN YIAD-RELATED"/>
    <property type="match status" value="1"/>
</dbReference>
<comment type="subcellular location">
    <subcellularLocation>
        <location evidence="1">Cell outer membrane</location>
    </subcellularLocation>
</comment>
<dbReference type="Gene3D" id="3.30.1330.60">
    <property type="entry name" value="OmpA-like domain"/>
    <property type="match status" value="1"/>
</dbReference>
<dbReference type="Gene3D" id="4.10.1080.10">
    <property type="entry name" value="TSP type-3 repeat"/>
    <property type="match status" value="1"/>
</dbReference>
<dbReference type="CDD" id="cd07185">
    <property type="entry name" value="OmpA_C-like"/>
    <property type="match status" value="1"/>
</dbReference>
<dbReference type="STRING" id="52.CMC5_082320"/>
<dbReference type="KEGG" id="ccro:CMC5_082320"/>
<dbReference type="EMBL" id="CP012159">
    <property type="protein sequence ID" value="AKT43994.1"/>
    <property type="molecule type" value="Genomic_DNA"/>
</dbReference>